<dbReference type="InterPro" id="IPR001245">
    <property type="entry name" value="Ser-Thr/Tyr_kinase_cat_dom"/>
</dbReference>
<name>A0A8H3QCU1_9GLOM</name>
<dbReference type="GO" id="GO:0004672">
    <property type="term" value="F:protein kinase activity"/>
    <property type="evidence" value="ECO:0007669"/>
    <property type="project" value="InterPro"/>
</dbReference>
<dbReference type="SUPFAM" id="SSF56112">
    <property type="entry name" value="Protein kinase-like (PK-like)"/>
    <property type="match status" value="1"/>
</dbReference>
<evidence type="ECO:0000313" key="2">
    <source>
        <dbReference type="EMBL" id="GES75950.1"/>
    </source>
</evidence>
<dbReference type="InterPro" id="IPR000719">
    <property type="entry name" value="Prot_kinase_dom"/>
</dbReference>
<dbReference type="AlphaFoldDB" id="A0A8H3QCU1"/>
<keyword evidence="2" id="KW-0808">Transferase</keyword>
<dbReference type="Gene3D" id="1.10.10.1010">
    <property type="entry name" value="Intein homing endonuclease, domain IV"/>
    <property type="match status" value="1"/>
</dbReference>
<protein>
    <submittedName>
        <fullName evidence="2">Kinase-like domain-containing protein</fullName>
    </submittedName>
</protein>
<dbReference type="Gene3D" id="1.10.510.10">
    <property type="entry name" value="Transferase(Phosphotransferase) domain 1"/>
    <property type="match status" value="1"/>
</dbReference>
<dbReference type="PANTHER" id="PTHR45756:SF1">
    <property type="entry name" value="PROTEIN KINASE DOMAIN CONTAINING PROTEIN"/>
    <property type="match status" value="1"/>
</dbReference>
<proteinExistence type="predicted"/>
<reference evidence="2" key="1">
    <citation type="submission" date="2019-10" db="EMBL/GenBank/DDBJ databases">
        <title>Conservation and host-specific expression of non-tandemly repeated heterogenous ribosome RNA gene in arbuscular mycorrhizal fungi.</title>
        <authorList>
            <person name="Maeda T."/>
            <person name="Kobayashi Y."/>
            <person name="Nakagawa T."/>
            <person name="Ezawa T."/>
            <person name="Yamaguchi K."/>
            <person name="Bino T."/>
            <person name="Nishimoto Y."/>
            <person name="Shigenobu S."/>
            <person name="Kawaguchi M."/>
        </authorList>
    </citation>
    <scope>NUCLEOTIDE SEQUENCE</scope>
    <source>
        <strain evidence="2">HR1</strain>
    </source>
</reference>
<dbReference type="GO" id="GO:0005524">
    <property type="term" value="F:ATP binding"/>
    <property type="evidence" value="ECO:0007669"/>
    <property type="project" value="InterPro"/>
</dbReference>
<evidence type="ECO:0000259" key="1">
    <source>
        <dbReference type="PROSITE" id="PS50011"/>
    </source>
</evidence>
<dbReference type="Pfam" id="PF07714">
    <property type="entry name" value="PK_Tyr_Ser-Thr"/>
    <property type="match status" value="1"/>
</dbReference>
<feature type="domain" description="Protein kinase" evidence="1">
    <location>
        <begin position="1"/>
        <end position="178"/>
    </location>
</feature>
<dbReference type="InterPro" id="IPR053215">
    <property type="entry name" value="TKL_Ser/Thr_kinase"/>
</dbReference>
<comment type="caution">
    <text evidence="2">The sequence shown here is derived from an EMBL/GenBank/DDBJ whole genome shotgun (WGS) entry which is preliminary data.</text>
</comment>
<dbReference type="PANTHER" id="PTHR45756">
    <property type="entry name" value="PALMITOYLTRANSFERASE"/>
    <property type="match status" value="1"/>
</dbReference>
<organism evidence="2 3">
    <name type="scientific">Rhizophagus clarus</name>
    <dbReference type="NCBI Taxonomy" id="94130"/>
    <lineage>
        <taxon>Eukaryota</taxon>
        <taxon>Fungi</taxon>
        <taxon>Fungi incertae sedis</taxon>
        <taxon>Mucoromycota</taxon>
        <taxon>Glomeromycotina</taxon>
        <taxon>Glomeromycetes</taxon>
        <taxon>Glomerales</taxon>
        <taxon>Glomeraceae</taxon>
        <taxon>Rhizophagus</taxon>
    </lineage>
</organism>
<dbReference type="OrthoDB" id="2441719at2759"/>
<dbReference type="PROSITE" id="PS50011">
    <property type="entry name" value="PROTEIN_KINASE_DOM"/>
    <property type="match status" value="1"/>
</dbReference>
<dbReference type="EMBL" id="BLAL01000018">
    <property type="protein sequence ID" value="GES75950.1"/>
    <property type="molecule type" value="Genomic_DNA"/>
</dbReference>
<accession>A0A8H3QCU1</accession>
<evidence type="ECO:0000313" key="3">
    <source>
        <dbReference type="Proteomes" id="UP000615446"/>
    </source>
</evidence>
<dbReference type="Proteomes" id="UP000615446">
    <property type="component" value="Unassembled WGS sequence"/>
</dbReference>
<keyword evidence="2" id="KW-0418">Kinase</keyword>
<sequence>MVLMAIDRLKAIWTNGYIIDRDNKSQKWIRKNQNIIVEMKRLNNPNDITVEFMKNKISKGYGNTQLSSHDNIRKAALEWIPYNKFYDIEYIARDGIASHNKIDNNYIIKFYGITQDPHTKNYIMVLKYAESGSLRNYFDINHNKLDVDIRINYLFNIACGLESIHKNELIHRDLHIGA</sequence>
<dbReference type="InterPro" id="IPR011009">
    <property type="entry name" value="Kinase-like_dom_sf"/>
</dbReference>
<gene>
    <name evidence="2" type="ORF">RCL2_000335300</name>
</gene>